<name>A0A9D2C178_9FIRM</name>
<proteinExistence type="predicted"/>
<evidence type="ECO:0000313" key="2">
    <source>
        <dbReference type="EMBL" id="HIY26771.1"/>
    </source>
</evidence>
<keyword evidence="1" id="KW-1133">Transmembrane helix</keyword>
<dbReference type="Proteomes" id="UP000823915">
    <property type="component" value="Unassembled WGS sequence"/>
</dbReference>
<dbReference type="AlphaFoldDB" id="A0A9D2C178"/>
<keyword evidence="1" id="KW-0472">Membrane</keyword>
<comment type="caution">
    <text evidence="2">The sequence shown here is derived from an EMBL/GenBank/DDBJ whole genome shotgun (WGS) entry which is preliminary data.</text>
</comment>
<protein>
    <submittedName>
        <fullName evidence="2">Uncharacterized protein</fullName>
    </submittedName>
</protein>
<sequence length="155" mass="17657">MDEKSYRRSVLAFLIPLGALVGVGALLLLFWGATSLWSSFHTDDQIYRESWGLALPQEVTQEYSALSPDRAMGDGWRYTVFQAGEAALYFEELCQGTDFPQEKLRDWAARAEAAEEQLPDFNACRAWSQSQEDGSQLWVLYNPGVERAYFFCMTM</sequence>
<feature type="transmembrane region" description="Helical" evidence="1">
    <location>
        <begin position="12"/>
        <end position="33"/>
    </location>
</feature>
<reference evidence="2" key="2">
    <citation type="submission" date="2021-04" db="EMBL/GenBank/DDBJ databases">
        <authorList>
            <person name="Gilroy R."/>
        </authorList>
    </citation>
    <scope>NUCLEOTIDE SEQUENCE</scope>
    <source>
        <strain evidence="2">1282</strain>
    </source>
</reference>
<evidence type="ECO:0000256" key="1">
    <source>
        <dbReference type="SAM" id="Phobius"/>
    </source>
</evidence>
<evidence type="ECO:0000313" key="3">
    <source>
        <dbReference type="Proteomes" id="UP000823915"/>
    </source>
</evidence>
<gene>
    <name evidence="2" type="ORF">H9838_06305</name>
</gene>
<keyword evidence="1" id="KW-0812">Transmembrane</keyword>
<dbReference type="EMBL" id="DXDU01000105">
    <property type="protein sequence ID" value="HIY26771.1"/>
    <property type="molecule type" value="Genomic_DNA"/>
</dbReference>
<organism evidence="2 3">
    <name type="scientific">Candidatus Acutalibacter pullistercoris</name>
    <dbReference type="NCBI Taxonomy" id="2838418"/>
    <lineage>
        <taxon>Bacteria</taxon>
        <taxon>Bacillati</taxon>
        <taxon>Bacillota</taxon>
        <taxon>Clostridia</taxon>
        <taxon>Eubacteriales</taxon>
        <taxon>Acutalibacteraceae</taxon>
        <taxon>Acutalibacter</taxon>
    </lineage>
</organism>
<reference evidence="2" key="1">
    <citation type="journal article" date="2021" name="PeerJ">
        <title>Extensive microbial diversity within the chicken gut microbiome revealed by metagenomics and culture.</title>
        <authorList>
            <person name="Gilroy R."/>
            <person name="Ravi A."/>
            <person name="Getino M."/>
            <person name="Pursley I."/>
            <person name="Horton D.L."/>
            <person name="Alikhan N.F."/>
            <person name="Baker D."/>
            <person name="Gharbi K."/>
            <person name="Hall N."/>
            <person name="Watson M."/>
            <person name="Adriaenssens E.M."/>
            <person name="Foster-Nyarko E."/>
            <person name="Jarju S."/>
            <person name="Secka A."/>
            <person name="Antonio M."/>
            <person name="Oren A."/>
            <person name="Chaudhuri R.R."/>
            <person name="La Ragione R."/>
            <person name="Hildebrand F."/>
            <person name="Pallen M.J."/>
        </authorList>
    </citation>
    <scope>NUCLEOTIDE SEQUENCE</scope>
    <source>
        <strain evidence="2">1282</strain>
    </source>
</reference>
<accession>A0A9D2C178</accession>